<dbReference type="KEGG" id="cbak:DA792_01820"/>
<dbReference type="PANTHER" id="PTHR30537">
    <property type="entry name" value="HTH-TYPE TRANSCRIPTIONAL REGULATOR"/>
    <property type="match status" value="1"/>
</dbReference>
<dbReference type="InterPro" id="IPR058163">
    <property type="entry name" value="LysR-type_TF_proteobact-type"/>
</dbReference>
<sequence length="309" mass="33104">MLGDPGRLRALEIFALVVAEGSFSAAARASGLTPSAISKTIARLEERVGAVLVLRSTRALTLTSEGRDLHLRVLEILAALHTAEREAGAGRTPAGPVHITTSASYAQHRLYPILPDLIAKYPQLSITVSQTDHVVDLIEAQADLAIRAGEMPSSALVARTLGASQRLVVAAPAYLARAGMPQCLEDLAGCTLIGFAYRRKSKPWPFALNGEVMDLNADPRLQASDGEGVRHMALSGLGLARLARFTIEDDLKAGRLVEVLPSYNPGDLEPFHAVRLGIGSAVPARIRVLLDYLARYGRVDQPSPRRDDA</sequence>
<comment type="similarity">
    <text evidence="1">Belongs to the LysR transcriptional regulatory family.</text>
</comment>
<evidence type="ECO:0000256" key="1">
    <source>
        <dbReference type="ARBA" id="ARBA00009437"/>
    </source>
</evidence>
<accession>A0A2R4LYH4</accession>
<keyword evidence="2" id="KW-0805">Transcription regulation</keyword>
<keyword evidence="3" id="KW-0238">DNA-binding</keyword>
<dbReference type="InterPro" id="IPR000847">
    <property type="entry name" value="LysR_HTH_N"/>
</dbReference>
<name>A0A2R4LYH4_9RHOB</name>
<dbReference type="Pfam" id="PF00126">
    <property type="entry name" value="HTH_1"/>
    <property type="match status" value="1"/>
</dbReference>
<evidence type="ECO:0000313" key="6">
    <source>
        <dbReference type="EMBL" id="AVW89943.1"/>
    </source>
</evidence>
<evidence type="ECO:0000256" key="3">
    <source>
        <dbReference type="ARBA" id="ARBA00023125"/>
    </source>
</evidence>
<evidence type="ECO:0000313" key="7">
    <source>
        <dbReference type="Proteomes" id="UP000241447"/>
    </source>
</evidence>
<dbReference type="EMBL" id="CP028472">
    <property type="protein sequence ID" value="AVW89943.1"/>
    <property type="molecule type" value="Genomic_DNA"/>
</dbReference>
<dbReference type="PROSITE" id="PS50931">
    <property type="entry name" value="HTH_LYSR"/>
    <property type="match status" value="1"/>
</dbReference>
<dbReference type="InterPro" id="IPR036388">
    <property type="entry name" value="WH-like_DNA-bd_sf"/>
</dbReference>
<dbReference type="OrthoDB" id="9813056at2"/>
<dbReference type="GO" id="GO:0006351">
    <property type="term" value="P:DNA-templated transcription"/>
    <property type="evidence" value="ECO:0007669"/>
    <property type="project" value="TreeGrafter"/>
</dbReference>
<dbReference type="Gene3D" id="3.40.190.290">
    <property type="match status" value="1"/>
</dbReference>
<geneLocation type="plasmid" evidence="7">
    <name>pcblh4a</name>
</geneLocation>
<evidence type="ECO:0000259" key="5">
    <source>
        <dbReference type="PROSITE" id="PS50931"/>
    </source>
</evidence>
<feature type="domain" description="HTH lysR-type" evidence="5">
    <location>
        <begin position="8"/>
        <end position="63"/>
    </location>
</feature>
<protein>
    <submittedName>
        <fullName evidence="6">LysR family transcriptional regulator</fullName>
    </submittedName>
</protein>
<dbReference type="Gene3D" id="1.10.10.10">
    <property type="entry name" value="Winged helix-like DNA-binding domain superfamily/Winged helix DNA-binding domain"/>
    <property type="match status" value="1"/>
</dbReference>
<dbReference type="RefSeq" id="WP_107717891.1">
    <property type="nucleotide sequence ID" value="NZ_CP028472.1"/>
</dbReference>
<dbReference type="InterPro" id="IPR036390">
    <property type="entry name" value="WH_DNA-bd_sf"/>
</dbReference>
<dbReference type="GO" id="GO:0043565">
    <property type="term" value="F:sequence-specific DNA binding"/>
    <property type="evidence" value="ECO:0007669"/>
    <property type="project" value="TreeGrafter"/>
</dbReference>
<proteinExistence type="inferred from homology"/>
<keyword evidence="4" id="KW-0804">Transcription</keyword>
<dbReference type="GO" id="GO:0003700">
    <property type="term" value="F:DNA-binding transcription factor activity"/>
    <property type="evidence" value="ECO:0007669"/>
    <property type="project" value="InterPro"/>
</dbReference>
<evidence type="ECO:0000256" key="2">
    <source>
        <dbReference type="ARBA" id="ARBA00023015"/>
    </source>
</evidence>
<dbReference type="AlphaFoldDB" id="A0A2R4LYH4"/>
<organism evidence="6 7">
    <name type="scientific">Celeribacter baekdonensis</name>
    <dbReference type="NCBI Taxonomy" id="875171"/>
    <lineage>
        <taxon>Bacteria</taxon>
        <taxon>Pseudomonadati</taxon>
        <taxon>Pseudomonadota</taxon>
        <taxon>Alphaproteobacteria</taxon>
        <taxon>Rhodobacterales</taxon>
        <taxon>Roseobacteraceae</taxon>
        <taxon>Celeribacter</taxon>
    </lineage>
</organism>
<dbReference type="PANTHER" id="PTHR30537:SF71">
    <property type="entry name" value="TRANSCRIPTIONAL REGULATORY PROTEIN"/>
    <property type="match status" value="1"/>
</dbReference>
<gene>
    <name evidence="6" type="ORF">DA792_01820</name>
</gene>
<dbReference type="SUPFAM" id="SSF46785">
    <property type="entry name" value="Winged helix' DNA-binding domain"/>
    <property type="match status" value="1"/>
</dbReference>
<dbReference type="Proteomes" id="UP000241447">
    <property type="component" value="Plasmid pCBLh4a"/>
</dbReference>
<keyword evidence="6" id="KW-0614">Plasmid</keyword>
<reference evidence="6 7" key="1">
    <citation type="submission" date="2018-03" db="EMBL/GenBank/DDBJ databases">
        <title>The Complete Genome of Celeribacter baekdonensis strain LH4, a Thiosulfate-Oxidizing Alphaproteobacterium Isolated from Gulf of Mexico Continental Slope Sediments.</title>
        <authorList>
            <person name="Flood B.E."/>
            <person name="Bailey J.V."/>
            <person name="Leprich D."/>
        </authorList>
    </citation>
    <scope>NUCLEOTIDE SEQUENCE [LARGE SCALE GENOMIC DNA]</scope>
    <source>
        <strain evidence="6 7">LH4</strain>
        <plasmid evidence="7">Plasmid pcblh4a</plasmid>
    </source>
</reference>
<dbReference type="Pfam" id="PF03466">
    <property type="entry name" value="LysR_substrate"/>
    <property type="match status" value="1"/>
</dbReference>
<dbReference type="InterPro" id="IPR005119">
    <property type="entry name" value="LysR_subst-bd"/>
</dbReference>
<dbReference type="SUPFAM" id="SSF53850">
    <property type="entry name" value="Periplasmic binding protein-like II"/>
    <property type="match status" value="1"/>
</dbReference>
<evidence type="ECO:0000256" key="4">
    <source>
        <dbReference type="ARBA" id="ARBA00023163"/>
    </source>
</evidence>